<evidence type="ECO:0000256" key="2">
    <source>
        <dbReference type="ARBA" id="ARBA00061659"/>
    </source>
</evidence>
<dbReference type="SUPFAM" id="SSF48452">
    <property type="entry name" value="TPR-like"/>
    <property type="match status" value="1"/>
</dbReference>
<dbReference type="InterPro" id="IPR046960">
    <property type="entry name" value="PPR_At4g14850-like_plant"/>
</dbReference>
<feature type="repeat" description="PPR" evidence="3">
    <location>
        <begin position="184"/>
        <end position="218"/>
    </location>
</feature>
<dbReference type="GO" id="GO:0009451">
    <property type="term" value="P:RNA modification"/>
    <property type="evidence" value="ECO:0007669"/>
    <property type="project" value="InterPro"/>
</dbReference>
<dbReference type="FunFam" id="1.25.40.10:FF:001214">
    <property type="entry name" value="Pentatricopeptide repeat-containing protein At2g20540"/>
    <property type="match status" value="1"/>
</dbReference>
<dbReference type="EMBL" id="MTKT01005554">
    <property type="protein sequence ID" value="OWM66586.1"/>
    <property type="molecule type" value="Genomic_DNA"/>
</dbReference>
<organism evidence="4 5">
    <name type="scientific">Punica granatum</name>
    <name type="common">Pomegranate</name>
    <dbReference type="NCBI Taxonomy" id="22663"/>
    <lineage>
        <taxon>Eukaryota</taxon>
        <taxon>Viridiplantae</taxon>
        <taxon>Streptophyta</taxon>
        <taxon>Embryophyta</taxon>
        <taxon>Tracheophyta</taxon>
        <taxon>Spermatophyta</taxon>
        <taxon>Magnoliopsida</taxon>
        <taxon>eudicotyledons</taxon>
        <taxon>Gunneridae</taxon>
        <taxon>Pentapetalae</taxon>
        <taxon>rosids</taxon>
        <taxon>malvids</taxon>
        <taxon>Myrtales</taxon>
        <taxon>Lythraceae</taxon>
        <taxon>Punica</taxon>
    </lineage>
</organism>
<dbReference type="Pfam" id="PF13041">
    <property type="entry name" value="PPR_2"/>
    <property type="match status" value="1"/>
</dbReference>
<dbReference type="PROSITE" id="PS51375">
    <property type="entry name" value="PPR"/>
    <property type="match status" value="4"/>
</dbReference>
<dbReference type="FunFam" id="1.25.40.10:FF:000090">
    <property type="entry name" value="Pentatricopeptide repeat-containing protein, chloroplastic"/>
    <property type="match status" value="1"/>
</dbReference>
<feature type="repeat" description="PPR" evidence="3">
    <location>
        <begin position="246"/>
        <end position="276"/>
    </location>
</feature>
<dbReference type="InterPro" id="IPR046848">
    <property type="entry name" value="E_motif"/>
</dbReference>
<dbReference type="InterPro" id="IPR011990">
    <property type="entry name" value="TPR-like_helical_dom_sf"/>
</dbReference>
<evidence type="ECO:0000313" key="4">
    <source>
        <dbReference type="EMBL" id="OWM66586.1"/>
    </source>
</evidence>
<evidence type="ECO:0000256" key="3">
    <source>
        <dbReference type="PROSITE-ProRule" id="PRU00708"/>
    </source>
</evidence>
<dbReference type="AlphaFoldDB" id="A0A218W1R2"/>
<evidence type="ECO:0000313" key="5">
    <source>
        <dbReference type="Proteomes" id="UP000197138"/>
    </source>
</evidence>
<reference evidence="5" key="1">
    <citation type="journal article" date="2017" name="Plant J.">
        <title>The pomegranate (Punica granatum L.) genome and the genomics of punicalagin biosynthesis.</title>
        <authorList>
            <person name="Qin G."/>
            <person name="Xu C."/>
            <person name="Ming R."/>
            <person name="Tang H."/>
            <person name="Guyot R."/>
            <person name="Kramer E.M."/>
            <person name="Hu Y."/>
            <person name="Yi X."/>
            <person name="Qi Y."/>
            <person name="Xu X."/>
            <person name="Gao Z."/>
            <person name="Pan H."/>
            <person name="Jian J."/>
            <person name="Tian Y."/>
            <person name="Yue Z."/>
            <person name="Xu Y."/>
        </authorList>
    </citation>
    <scope>NUCLEOTIDE SEQUENCE [LARGE SCALE GENOMIC DNA]</scope>
    <source>
        <strain evidence="5">cv. Dabenzi</strain>
    </source>
</reference>
<evidence type="ECO:0008006" key="6">
    <source>
        <dbReference type="Google" id="ProtNLM"/>
    </source>
</evidence>
<dbReference type="GO" id="GO:0003723">
    <property type="term" value="F:RNA binding"/>
    <property type="evidence" value="ECO:0007669"/>
    <property type="project" value="InterPro"/>
</dbReference>
<dbReference type="Proteomes" id="UP000197138">
    <property type="component" value="Unassembled WGS sequence"/>
</dbReference>
<keyword evidence="1" id="KW-0677">Repeat</keyword>
<sequence>MPSNSSESLPIDHYLIRHYIRVSKTVTQLKQVHAVLLKIPTNGSIEHRQTIGCLLSKLLCFPGDNLWYARHLFDNIPKCKTKPHSLLALLLRSHVLLKQFTEAISVYARFQQDGMPPCGTTFSSVLTACARIPVLLEGRQVHARVLQSGFLGNKVVETCLLDMYVKNRAISDATAVFDEMGEKDIVTRTAMLHGFSKMGMMSEARRLFDQMEERNIVSWSTVVAGYANIGDMGPARDLYDQMPRKDSVVWVAMISGYGKIGNVDEAKAIFDKAEVKDEKCWAAMLACYAQNGRAEAALELYVEMRKENLTVSEVAAVGAISACTQLADVKMANELAKHIEEGICRRTVYVSNALIHMHSKCGNIDQAMKEFNSMKIRDVISYTSLITALADHGKAMEALSFFVEMLKHVIKPNQITFVSVLGACSHAGLVEEGMRYFAMMTQVFGINPSIEHYSSIIDLLGRAGQLERAYSIVANGSGFNDPEILGALLGACRVHGNVEIGETVAKRLFEIEPENTGNYMLLANIYASLNRWEDAEKLKRLISLRGMRKSPGSSFL</sequence>
<dbReference type="PANTHER" id="PTHR47926">
    <property type="entry name" value="PENTATRICOPEPTIDE REPEAT-CONTAINING PROTEIN"/>
    <property type="match status" value="1"/>
</dbReference>
<protein>
    <recommendedName>
        <fullName evidence="6">Pentatricopeptide repeat-containing protein At5g37570</fullName>
    </recommendedName>
</protein>
<dbReference type="InterPro" id="IPR002885">
    <property type="entry name" value="PPR_rpt"/>
</dbReference>
<accession>A0A218W1R2</accession>
<dbReference type="Pfam" id="PF01535">
    <property type="entry name" value="PPR"/>
    <property type="match status" value="6"/>
</dbReference>
<evidence type="ECO:0000256" key="1">
    <source>
        <dbReference type="ARBA" id="ARBA00022737"/>
    </source>
</evidence>
<comment type="caution">
    <text evidence="4">The sequence shown here is derived from an EMBL/GenBank/DDBJ whole genome shotgun (WGS) entry which is preliminary data.</text>
</comment>
<gene>
    <name evidence="4" type="ORF">CDL15_Pgr013803</name>
</gene>
<dbReference type="NCBIfam" id="TIGR00756">
    <property type="entry name" value="PPR"/>
    <property type="match status" value="4"/>
</dbReference>
<dbReference type="Pfam" id="PF20431">
    <property type="entry name" value="E_motif"/>
    <property type="match status" value="1"/>
</dbReference>
<feature type="repeat" description="PPR" evidence="3">
    <location>
        <begin position="277"/>
        <end position="311"/>
    </location>
</feature>
<dbReference type="Gene3D" id="1.25.40.10">
    <property type="entry name" value="Tetratricopeptide repeat domain"/>
    <property type="match status" value="3"/>
</dbReference>
<name>A0A218W1R2_PUNGR</name>
<proteinExistence type="inferred from homology"/>
<comment type="similarity">
    <text evidence="2">Belongs to the PPR family. PCMP-E subfamily.</text>
</comment>
<feature type="repeat" description="PPR" evidence="3">
    <location>
        <begin position="378"/>
        <end position="412"/>
    </location>
</feature>